<proteinExistence type="predicted"/>
<dbReference type="InParanoid" id="A0A1J7JBD7"/>
<dbReference type="EMBL" id="KV875096">
    <property type="protein sequence ID" value="OIW30601.1"/>
    <property type="molecule type" value="Genomic_DNA"/>
</dbReference>
<protein>
    <submittedName>
        <fullName evidence="2">Uncharacterized protein</fullName>
    </submittedName>
</protein>
<evidence type="ECO:0000313" key="2">
    <source>
        <dbReference type="EMBL" id="OIW30601.1"/>
    </source>
</evidence>
<reference evidence="2 3" key="1">
    <citation type="submission" date="2016-10" db="EMBL/GenBank/DDBJ databases">
        <title>Draft genome sequence of Coniochaeta ligniaria NRRL30616, a lignocellulolytic fungus for bioabatement of inhibitors in plant biomass hydrolysates.</title>
        <authorList>
            <consortium name="DOE Joint Genome Institute"/>
            <person name="Jimenez D.J."/>
            <person name="Hector R.E."/>
            <person name="Riley R."/>
            <person name="Sun H."/>
            <person name="Grigoriev I.V."/>
            <person name="Van Elsas J.D."/>
            <person name="Nichols N.N."/>
        </authorList>
    </citation>
    <scope>NUCLEOTIDE SEQUENCE [LARGE SCALE GENOMIC DNA]</scope>
    <source>
        <strain evidence="2 3">NRRL 30616</strain>
    </source>
</reference>
<dbReference type="AlphaFoldDB" id="A0A1J7JBD7"/>
<accession>A0A1J7JBD7</accession>
<keyword evidence="3" id="KW-1185">Reference proteome</keyword>
<evidence type="ECO:0000313" key="3">
    <source>
        <dbReference type="Proteomes" id="UP000182658"/>
    </source>
</evidence>
<organism evidence="2 3">
    <name type="scientific">Coniochaeta ligniaria NRRL 30616</name>
    <dbReference type="NCBI Taxonomy" id="1408157"/>
    <lineage>
        <taxon>Eukaryota</taxon>
        <taxon>Fungi</taxon>
        <taxon>Dikarya</taxon>
        <taxon>Ascomycota</taxon>
        <taxon>Pezizomycotina</taxon>
        <taxon>Sordariomycetes</taxon>
        <taxon>Sordariomycetidae</taxon>
        <taxon>Coniochaetales</taxon>
        <taxon>Coniochaetaceae</taxon>
        <taxon>Coniochaeta</taxon>
    </lineage>
</organism>
<sequence>MAGRHDGAAHRVSQMLVDDLWWRATVRRGKFKERVLGAVECAVNLVSHRVAHTGHNKVFFKPVVNLLCTFGGVDHALTRIYTSRLPSLWSSVVLASWAHLPTLHPHSDTGTTSRHTDSTMDHRNDVTGPASSSGLADGQESRSNEASHPTSTGRHIDENICRETASREDDFLVSSADRRLFYTKDYALWFDDHGVTYYHEDGATRFDRDETGLISVDNPTQLIPKRGIFSHGSQIYVDGRIFDASAIREEVLEQLRDAAGGAIHEADARERLLLERVKAADRVKNWLDELRWIDDVRREAYNVAGVLALDVPILKSIERGIGALRRLTGGTDEGYVRLVRPEDRLACITVWSDLKRDVDQLLDMGAPQLWEFDVIARAA</sequence>
<name>A0A1J7JBD7_9PEZI</name>
<feature type="region of interest" description="Disordered" evidence="1">
    <location>
        <begin position="105"/>
        <end position="160"/>
    </location>
</feature>
<dbReference type="Proteomes" id="UP000182658">
    <property type="component" value="Unassembled WGS sequence"/>
</dbReference>
<evidence type="ECO:0000256" key="1">
    <source>
        <dbReference type="SAM" id="MobiDB-lite"/>
    </source>
</evidence>
<gene>
    <name evidence="2" type="ORF">CONLIGDRAFT_284795</name>
</gene>
<feature type="compositionally biased region" description="Basic and acidic residues" evidence="1">
    <location>
        <begin position="114"/>
        <end position="125"/>
    </location>
</feature>